<gene>
    <name evidence="2" type="ORF">EDD29_3523</name>
</gene>
<evidence type="ECO:0000313" key="3">
    <source>
        <dbReference type="Proteomes" id="UP000272400"/>
    </source>
</evidence>
<dbReference type="EMBL" id="RJKE01000001">
    <property type="protein sequence ID" value="ROO85968.1"/>
    <property type="molecule type" value="Genomic_DNA"/>
</dbReference>
<sequence length="95" mass="10015">MRQLLRTSLCALPVAAALLAATPAQAAVGKLHVGQMTYFNPGGCYPAYLWPLTVRNETNELVRVHDDGDCDGKVLAVVKPGGSTVQKYGGSVSID</sequence>
<name>A0A3N1CYU6_9ACTN</name>
<evidence type="ECO:0000313" key="2">
    <source>
        <dbReference type="EMBL" id="ROO85968.1"/>
    </source>
</evidence>
<reference evidence="2 3" key="1">
    <citation type="submission" date="2018-11" db="EMBL/GenBank/DDBJ databases">
        <title>Sequencing the genomes of 1000 actinobacteria strains.</title>
        <authorList>
            <person name="Klenk H.-P."/>
        </authorList>
    </citation>
    <scope>NUCLEOTIDE SEQUENCE [LARGE SCALE GENOMIC DNA]</scope>
    <source>
        <strain evidence="2 3">DSM 44254</strain>
    </source>
</reference>
<dbReference type="Proteomes" id="UP000272400">
    <property type="component" value="Unassembled WGS sequence"/>
</dbReference>
<comment type="caution">
    <text evidence="2">The sequence shown here is derived from an EMBL/GenBank/DDBJ whole genome shotgun (WGS) entry which is preliminary data.</text>
</comment>
<protein>
    <recommendedName>
        <fullName evidence="4">Beta/gamma crystallin</fullName>
    </recommendedName>
</protein>
<evidence type="ECO:0008006" key="4">
    <source>
        <dbReference type="Google" id="ProtNLM"/>
    </source>
</evidence>
<dbReference type="AlphaFoldDB" id="A0A3N1CYU6"/>
<dbReference type="RefSeq" id="WP_123665415.1">
    <property type="nucleotide sequence ID" value="NZ_RJKE01000001.1"/>
</dbReference>
<dbReference type="OrthoDB" id="4567904at2"/>
<accession>A0A3N1CYU6</accession>
<keyword evidence="3" id="KW-1185">Reference proteome</keyword>
<evidence type="ECO:0000256" key="1">
    <source>
        <dbReference type="SAM" id="SignalP"/>
    </source>
</evidence>
<organism evidence="2 3">
    <name type="scientific">Actinocorallia herbida</name>
    <dbReference type="NCBI Taxonomy" id="58109"/>
    <lineage>
        <taxon>Bacteria</taxon>
        <taxon>Bacillati</taxon>
        <taxon>Actinomycetota</taxon>
        <taxon>Actinomycetes</taxon>
        <taxon>Streptosporangiales</taxon>
        <taxon>Thermomonosporaceae</taxon>
        <taxon>Actinocorallia</taxon>
    </lineage>
</organism>
<feature type="chain" id="PRO_5017994282" description="Beta/gamma crystallin" evidence="1">
    <location>
        <begin position="27"/>
        <end position="95"/>
    </location>
</feature>
<feature type="signal peptide" evidence="1">
    <location>
        <begin position="1"/>
        <end position="26"/>
    </location>
</feature>
<proteinExistence type="predicted"/>
<keyword evidence="1" id="KW-0732">Signal</keyword>